<evidence type="ECO:0000256" key="1">
    <source>
        <dbReference type="ARBA" id="ARBA00022617"/>
    </source>
</evidence>
<evidence type="ECO:0000313" key="5">
    <source>
        <dbReference type="EMBL" id="SVB12819.1"/>
    </source>
</evidence>
<dbReference type="InterPro" id="IPR013427">
    <property type="entry name" value="Haem-bd_dom_put"/>
</dbReference>
<protein>
    <recommendedName>
        <fullName evidence="4">Cytochrome c domain-containing protein</fullName>
    </recommendedName>
</protein>
<dbReference type="GO" id="GO:0009055">
    <property type="term" value="F:electron transfer activity"/>
    <property type="evidence" value="ECO:0007669"/>
    <property type="project" value="InterPro"/>
</dbReference>
<dbReference type="InterPro" id="IPR036909">
    <property type="entry name" value="Cyt_c-like_dom_sf"/>
</dbReference>
<dbReference type="SUPFAM" id="SSF46626">
    <property type="entry name" value="Cytochrome c"/>
    <property type="match status" value="1"/>
</dbReference>
<evidence type="ECO:0000259" key="4">
    <source>
        <dbReference type="PROSITE" id="PS51007"/>
    </source>
</evidence>
<sequence length="365" mass="40008">EVEDTAFRHDLLKGMRYGLAGRRNLSAPPSWKKVSAKLGQSLDAGVREEVRLLGLAFGDEAAIKAMRAKVMNAKAPVEERRRALNVLVEKKADGLAGDLKFLLDDNALRLDALRGMAVFGGNDVPGLVLARYANLNDAEKRETVQMLVSRPTYAGALLEALARGIIPRSEVSVFAARQILGFNDEKLNASLREAWGELRPTAVNKKPLFERYRKLLTLENLKKANLSNGRLIFTRTCAACHKLYGEGGQIAPDITGSDRATLDYLLENVLDPNAAIGKDYQLNVVTTKDGRAVSGIISAENDNSLTVQSLTERVVLSKDDLASRKILPVSMMPEGIFLALKDEEVRDLVAYLAGTEQVPLPKEQE</sequence>
<keyword evidence="2" id="KW-0479">Metal-binding</keyword>
<dbReference type="Gene3D" id="1.10.760.10">
    <property type="entry name" value="Cytochrome c-like domain"/>
    <property type="match status" value="1"/>
</dbReference>
<keyword evidence="3" id="KW-0408">Iron</keyword>
<dbReference type="EMBL" id="UINC01029684">
    <property type="protein sequence ID" value="SVB12819.1"/>
    <property type="molecule type" value="Genomic_DNA"/>
</dbReference>
<dbReference type="InterPro" id="IPR009056">
    <property type="entry name" value="Cyt_c-like_dom"/>
</dbReference>
<dbReference type="GO" id="GO:0046872">
    <property type="term" value="F:metal ion binding"/>
    <property type="evidence" value="ECO:0007669"/>
    <property type="project" value="UniProtKB-KW"/>
</dbReference>
<dbReference type="AlphaFoldDB" id="A0A382BGT6"/>
<feature type="non-terminal residue" evidence="5">
    <location>
        <position position="1"/>
    </location>
</feature>
<gene>
    <name evidence="5" type="ORF">METZ01_LOCUS165673</name>
</gene>
<evidence type="ECO:0000256" key="2">
    <source>
        <dbReference type="ARBA" id="ARBA00022723"/>
    </source>
</evidence>
<dbReference type="GO" id="GO:0020037">
    <property type="term" value="F:heme binding"/>
    <property type="evidence" value="ECO:0007669"/>
    <property type="project" value="InterPro"/>
</dbReference>
<accession>A0A382BGT6</accession>
<dbReference type="Pfam" id="PF00034">
    <property type="entry name" value="Cytochrom_C"/>
    <property type="match status" value="1"/>
</dbReference>
<dbReference type="PROSITE" id="PS51007">
    <property type="entry name" value="CYTC"/>
    <property type="match status" value="1"/>
</dbReference>
<name>A0A382BGT6_9ZZZZ</name>
<proteinExistence type="predicted"/>
<dbReference type="PANTHER" id="PTHR33546:SF1">
    <property type="entry name" value="LARGE, MULTIFUNCTIONAL SECRETED PROTEIN"/>
    <property type="match status" value="1"/>
</dbReference>
<dbReference type="NCBIfam" id="TIGR02603">
    <property type="entry name" value="CxxCH_TIGR02603"/>
    <property type="match status" value="1"/>
</dbReference>
<reference evidence="5" key="1">
    <citation type="submission" date="2018-05" db="EMBL/GenBank/DDBJ databases">
        <authorList>
            <person name="Lanie J.A."/>
            <person name="Ng W.-L."/>
            <person name="Kazmierczak K.M."/>
            <person name="Andrzejewski T.M."/>
            <person name="Davidsen T.M."/>
            <person name="Wayne K.J."/>
            <person name="Tettelin H."/>
            <person name="Glass J.I."/>
            <person name="Rusch D."/>
            <person name="Podicherti R."/>
            <person name="Tsui H.-C.T."/>
            <person name="Winkler M.E."/>
        </authorList>
    </citation>
    <scope>NUCLEOTIDE SEQUENCE</scope>
</reference>
<feature type="domain" description="Cytochrome c" evidence="4">
    <location>
        <begin position="224"/>
        <end position="356"/>
    </location>
</feature>
<keyword evidence="1" id="KW-0349">Heme</keyword>
<dbReference type="PANTHER" id="PTHR33546">
    <property type="entry name" value="LARGE, MULTIFUNCTIONAL SECRETED PROTEIN-RELATED"/>
    <property type="match status" value="1"/>
</dbReference>
<organism evidence="5">
    <name type="scientific">marine metagenome</name>
    <dbReference type="NCBI Taxonomy" id="408172"/>
    <lineage>
        <taxon>unclassified sequences</taxon>
        <taxon>metagenomes</taxon>
        <taxon>ecological metagenomes</taxon>
    </lineage>
</organism>
<evidence type="ECO:0000256" key="3">
    <source>
        <dbReference type="ARBA" id="ARBA00023004"/>
    </source>
</evidence>